<protein>
    <recommendedName>
        <fullName evidence="3">BAT2 N-terminal domain-containing protein</fullName>
    </recommendedName>
</protein>
<evidence type="ECO:0000313" key="4">
    <source>
        <dbReference type="EMBL" id="RUS12727.1"/>
    </source>
</evidence>
<comment type="caution">
    <text evidence="4">The sequence shown here is derived from an EMBL/GenBank/DDBJ whole genome shotgun (WGS) entry which is preliminary data.</text>
</comment>
<feature type="region of interest" description="Disordered" evidence="2">
    <location>
        <begin position="1"/>
        <end position="109"/>
    </location>
</feature>
<keyword evidence="5" id="KW-1185">Reference proteome</keyword>
<reference evidence="4 5" key="1">
    <citation type="journal article" date="2018" name="New Phytol.">
        <title>Phylogenomics of Endogonaceae and evolution of mycorrhizas within Mucoromycota.</title>
        <authorList>
            <person name="Chang Y."/>
            <person name="Desiro A."/>
            <person name="Na H."/>
            <person name="Sandor L."/>
            <person name="Lipzen A."/>
            <person name="Clum A."/>
            <person name="Barry K."/>
            <person name="Grigoriev I.V."/>
            <person name="Martin F.M."/>
            <person name="Stajich J.E."/>
            <person name="Smith M.E."/>
            <person name="Bonito G."/>
            <person name="Spatafora J.W."/>
        </authorList>
    </citation>
    <scope>NUCLEOTIDE SEQUENCE [LARGE SCALE GENOMIC DNA]</scope>
    <source>
        <strain evidence="4 5">AD002</strain>
    </source>
</reference>
<evidence type="ECO:0000259" key="3">
    <source>
        <dbReference type="Pfam" id="PF07001"/>
    </source>
</evidence>
<dbReference type="EMBL" id="RBNJ01033067">
    <property type="protein sequence ID" value="RUS12727.1"/>
    <property type="molecule type" value="Genomic_DNA"/>
</dbReference>
<dbReference type="InterPro" id="IPR009738">
    <property type="entry name" value="BAT2_N"/>
</dbReference>
<accession>A0A433P5B2</accession>
<dbReference type="AlphaFoldDB" id="A0A433P5B2"/>
<evidence type="ECO:0000256" key="1">
    <source>
        <dbReference type="ARBA" id="ARBA00022553"/>
    </source>
</evidence>
<dbReference type="Pfam" id="PF07001">
    <property type="entry name" value="BAT2_N"/>
    <property type="match status" value="1"/>
</dbReference>
<evidence type="ECO:0000313" key="5">
    <source>
        <dbReference type="Proteomes" id="UP000274822"/>
    </source>
</evidence>
<proteinExistence type="predicted"/>
<evidence type="ECO:0000256" key="2">
    <source>
        <dbReference type="SAM" id="MobiDB-lite"/>
    </source>
</evidence>
<feature type="domain" description="BAT2 N-terminal" evidence="3">
    <location>
        <begin position="2"/>
        <end position="105"/>
    </location>
</feature>
<name>A0A433P5B2_9FUNG</name>
<keyword evidence="1" id="KW-0597">Phosphoprotein</keyword>
<dbReference type="Proteomes" id="UP000274822">
    <property type="component" value="Unassembled WGS sequence"/>
</dbReference>
<feature type="compositionally biased region" description="Basic and acidic residues" evidence="2">
    <location>
        <begin position="1"/>
        <end position="12"/>
    </location>
</feature>
<sequence length="176" mass="18149">MNLPSLRREHAGLDPNVALVPTGTVGWGATSPSPGPPLSSSPGRGLESGRTVTPPLVIGSPSSLKASSKATYGKDRENGVAPASSARQVPKAWGNVAPNGSGKGGNDLPEFPTAAEAVKGGKELEGRDIGILVPLPSFSGGFVYTSLHVLTIYSLRFHAPFDFPLVAEAPRSNVRD</sequence>
<gene>
    <name evidence="4" type="ORF">BC938DRAFT_478499</name>
</gene>
<organism evidence="4 5">
    <name type="scientific">Jimgerdemannia flammicorona</name>
    <dbReference type="NCBI Taxonomy" id="994334"/>
    <lineage>
        <taxon>Eukaryota</taxon>
        <taxon>Fungi</taxon>
        <taxon>Fungi incertae sedis</taxon>
        <taxon>Mucoromycota</taxon>
        <taxon>Mucoromycotina</taxon>
        <taxon>Endogonomycetes</taxon>
        <taxon>Endogonales</taxon>
        <taxon>Endogonaceae</taxon>
        <taxon>Jimgerdemannia</taxon>
    </lineage>
</organism>
<feature type="compositionally biased region" description="Polar residues" evidence="2">
    <location>
        <begin position="60"/>
        <end position="70"/>
    </location>
</feature>
<feature type="compositionally biased region" description="Low complexity" evidence="2">
    <location>
        <begin position="40"/>
        <end position="50"/>
    </location>
</feature>